<organism evidence="5 6">
    <name type="scientific">Chlamydomonas eustigma</name>
    <dbReference type="NCBI Taxonomy" id="1157962"/>
    <lineage>
        <taxon>Eukaryota</taxon>
        <taxon>Viridiplantae</taxon>
        <taxon>Chlorophyta</taxon>
        <taxon>core chlorophytes</taxon>
        <taxon>Chlorophyceae</taxon>
        <taxon>CS clade</taxon>
        <taxon>Chlamydomonadales</taxon>
        <taxon>Chlamydomonadaceae</taxon>
        <taxon>Chlamydomonas</taxon>
    </lineage>
</organism>
<dbReference type="GO" id="GO:0016787">
    <property type="term" value="F:hydrolase activity"/>
    <property type="evidence" value="ECO:0007669"/>
    <property type="project" value="InterPro"/>
</dbReference>
<evidence type="ECO:0000313" key="6">
    <source>
        <dbReference type="Proteomes" id="UP000232323"/>
    </source>
</evidence>
<gene>
    <name evidence="5" type="ORF">CEUSTIGMA_g5993.t1</name>
</gene>
<dbReference type="EMBL" id="BEGY01000033">
    <property type="protein sequence ID" value="GAX78553.1"/>
    <property type="molecule type" value="Genomic_DNA"/>
</dbReference>
<keyword evidence="6" id="KW-1185">Reference proteome</keyword>
<feature type="domain" description="CMP/dCMP-type deaminase" evidence="4">
    <location>
        <begin position="218"/>
        <end position="268"/>
    </location>
</feature>
<keyword evidence="1" id="KW-0479">Metal-binding</keyword>
<name>A0A250X652_9CHLO</name>
<evidence type="ECO:0000256" key="2">
    <source>
        <dbReference type="ARBA" id="ARBA00022833"/>
    </source>
</evidence>
<dbReference type="PROSITE" id="PS00903">
    <property type="entry name" value="CYT_DCMP_DEAMINASES_1"/>
    <property type="match status" value="1"/>
</dbReference>
<evidence type="ECO:0000313" key="5">
    <source>
        <dbReference type="EMBL" id="GAX78553.1"/>
    </source>
</evidence>
<proteinExistence type="predicted"/>
<dbReference type="Proteomes" id="UP000232323">
    <property type="component" value="Unassembled WGS sequence"/>
</dbReference>
<sequence>MINLHLNTFGWKYNSELGQDVSLLDLTSLLTRNSHCQGGSMGCVIVRDPHLSSKPGHRKGAADINVDRTASQMTPEQGTVKESSHDVASLSMDGVASPHQLTSSQCPSVHNHLHQHQTCSGSQSISHDIIYRENGSEGGQHASTVPLGLQNPELLPFSRKDQHGTSAVSTTAASLASSSHTHHPQQGIIGSGTKTLLMDDGVPTILAMAINTPLFSTNSSDVHAEMNALAACSKKGISTQDTTAYITMPPCKNCFMLLQACGVKRIVTRKPFFIERVTEAAGRLGIELVVIPDDEAADARRKALVAAAAASVSHQPFPVATATSPEDELLADAKINYHCRSTNDLMPSPDIAVAVYMRKEKDDNGRGRHENRNYSETSGRDAKRARNRQE</sequence>
<feature type="region of interest" description="Disordered" evidence="3">
    <location>
        <begin position="158"/>
        <end position="189"/>
    </location>
</feature>
<dbReference type="Pfam" id="PF00383">
    <property type="entry name" value="dCMP_cyt_deam_1"/>
    <property type="match status" value="1"/>
</dbReference>
<dbReference type="InterPro" id="IPR002125">
    <property type="entry name" value="CMP_dCMP_dom"/>
</dbReference>
<dbReference type="STRING" id="1157962.A0A250X652"/>
<dbReference type="Gene3D" id="3.40.140.10">
    <property type="entry name" value="Cytidine Deaminase, domain 2"/>
    <property type="match status" value="1"/>
</dbReference>
<feature type="region of interest" description="Disordered" evidence="3">
    <location>
        <begin position="359"/>
        <end position="390"/>
    </location>
</feature>
<feature type="compositionally biased region" description="Low complexity" evidence="3">
    <location>
        <begin position="164"/>
        <end position="179"/>
    </location>
</feature>
<evidence type="ECO:0000259" key="4">
    <source>
        <dbReference type="Pfam" id="PF00383"/>
    </source>
</evidence>
<dbReference type="AlphaFoldDB" id="A0A250X652"/>
<dbReference type="OrthoDB" id="46889at2759"/>
<evidence type="ECO:0000256" key="3">
    <source>
        <dbReference type="SAM" id="MobiDB-lite"/>
    </source>
</evidence>
<dbReference type="InterPro" id="IPR016192">
    <property type="entry name" value="APOBEC/CMP_deaminase_Zn-bd"/>
</dbReference>
<protein>
    <recommendedName>
        <fullName evidence="4">CMP/dCMP-type deaminase domain-containing protein</fullName>
    </recommendedName>
</protein>
<dbReference type="GO" id="GO:0008270">
    <property type="term" value="F:zinc ion binding"/>
    <property type="evidence" value="ECO:0007669"/>
    <property type="project" value="InterPro"/>
</dbReference>
<accession>A0A250X652</accession>
<dbReference type="InterPro" id="IPR016193">
    <property type="entry name" value="Cytidine_deaminase-like"/>
</dbReference>
<reference evidence="5 6" key="1">
    <citation type="submission" date="2017-08" db="EMBL/GenBank/DDBJ databases">
        <title>Acidophilic green algal genome provides insights into adaptation to an acidic environment.</title>
        <authorList>
            <person name="Hirooka S."/>
            <person name="Hirose Y."/>
            <person name="Kanesaki Y."/>
            <person name="Higuchi S."/>
            <person name="Fujiwara T."/>
            <person name="Onuma R."/>
            <person name="Era A."/>
            <person name="Ohbayashi R."/>
            <person name="Uzuka A."/>
            <person name="Nozaki H."/>
            <person name="Yoshikawa H."/>
            <person name="Miyagishima S.Y."/>
        </authorList>
    </citation>
    <scope>NUCLEOTIDE SEQUENCE [LARGE SCALE GENOMIC DNA]</scope>
    <source>
        <strain evidence="5 6">NIES-2499</strain>
    </source>
</reference>
<dbReference type="SUPFAM" id="SSF53927">
    <property type="entry name" value="Cytidine deaminase-like"/>
    <property type="match status" value="1"/>
</dbReference>
<evidence type="ECO:0000256" key="1">
    <source>
        <dbReference type="ARBA" id="ARBA00022723"/>
    </source>
</evidence>
<comment type="caution">
    <text evidence="5">The sequence shown here is derived from an EMBL/GenBank/DDBJ whole genome shotgun (WGS) entry which is preliminary data.</text>
</comment>
<keyword evidence="2" id="KW-0862">Zinc</keyword>